<dbReference type="Gene3D" id="1.10.510.10">
    <property type="entry name" value="Transferase(Phosphotransferase) domain 1"/>
    <property type="match status" value="1"/>
</dbReference>
<sequence length="125" mass="14365">MEMLDLKRHEVSNEENSSQYFPYYIYDKFNKGKEIVADEEANDDEKKMARKLTIVALRCIQTNPIQRPLMSKVLEMLEGEVEVLEVPQAIQSQPIVNQMMGSCMTFLSDSMALLENPVELDICSD</sequence>
<dbReference type="GO" id="GO:0016020">
    <property type="term" value="C:membrane"/>
    <property type="evidence" value="ECO:0007669"/>
    <property type="project" value="UniProtKB-SubCell"/>
</dbReference>
<evidence type="ECO:0000256" key="2">
    <source>
        <dbReference type="ARBA" id="ARBA00022527"/>
    </source>
</evidence>
<evidence type="ECO:0000256" key="5">
    <source>
        <dbReference type="ARBA" id="ARBA00022989"/>
    </source>
</evidence>
<gene>
    <name evidence="8" type="ORF">H5410_008219</name>
</gene>
<dbReference type="OrthoDB" id="986097at2759"/>
<dbReference type="GO" id="GO:0004674">
    <property type="term" value="F:protein serine/threonine kinase activity"/>
    <property type="evidence" value="ECO:0007669"/>
    <property type="project" value="UniProtKB-KW"/>
</dbReference>
<evidence type="ECO:0000256" key="7">
    <source>
        <dbReference type="ARBA" id="ARBA00023180"/>
    </source>
</evidence>
<reference evidence="8 9" key="1">
    <citation type="submission" date="2020-09" db="EMBL/GenBank/DDBJ databases">
        <title>De no assembly of potato wild relative species, Solanum commersonii.</title>
        <authorList>
            <person name="Cho K."/>
        </authorList>
    </citation>
    <scope>NUCLEOTIDE SEQUENCE [LARGE SCALE GENOMIC DNA]</scope>
    <source>
        <strain evidence="8">LZ3.2</strain>
        <tissue evidence="8">Leaf</tissue>
    </source>
</reference>
<comment type="caution">
    <text evidence="8">The sequence shown here is derived from an EMBL/GenBank/DDBJ whole genome shotgun (WGS) entry which is preliminary data.</text>
</comment>
<keyword evidence="6" id="KW-0472">Membrane</keyword>
<evidence type="ECO:0000313" key="9">
    <source>
        <dbReference type="Proteomes" id="UP000824120"/>
    </source>
</evidence>
<protein>
    <submittedName>
        <fullName evidence="8">Uncharacterized protein</fullName>
    </submittedName>
</protein>
<evidence type="ECO:0000256" key="4">
    <source>
        <dbReference type="ARBA" id="ARBA00022729"/>
    </source>
</evidence>
<keyword evidence="4" id="KW-0732">Signal</keyword>
<dbReference type="Proteomes" id="UP000824120">
    <property type="component" value="Chromosome 2"/>
</dbReference>
<keyword evidence="3" id="KW-0812">Transmembrane</keyword>
<keyword evidence="7" id="KW-0325">Glycoprotein</keyword>
<keyword evidence="5" id="KW-1133">Transmembrane helix</keyword>
<name>A0A9J6AF26_SOLCO</name>
<keyword evidence="2" id="KW-0418">Kinase</keyword>
<accession>A0A9J6AF26</accession>
<evidence type="ECO:0000313" key="8">
    <source>
        <dbReference type="EMBL" id="KAG5623001.1"/>
    </source>
</evidence>
<evidence type="ECO:0000256" key="3">
    <source>
        <dbReference type="ARBA" id="ARBA00022692"/>
    </source>
</evidence>
<evidence type="ECO:0000256" key="1">
    <source>
        <dbReference type="ARBA" id="ARBA00004479"/>
    </source>
</evidence>
<dbReference type="InterPro" id="IPR045874">
    <property type="entry name" value="LRK10/LRL21-25-like"/>
</dbReference>
<keyword evidence="9" id="KW-1185">Reference proteome</keyword>
<keyword evidence="2" id="KW-0808">Transferase</keyword>
<proteinExistence type="predicted"/>
<keyword evidence="2" id="KW-0723">Serine/threonine-protein kinase</keyword>
<dbReference type="EMBL" id="JACXVP010000002">
    <property type="protein sequence ID" value="KAG5623001.1"/>
    <property type="molecule type" value="Genomic_DNA"/>
</dbReference>
<organism evidence="8 9">
    <name type="scientific">Solanum commersonii</name>
    <name type="common">Commerson's wild potato</name>
    <name type="synonym">Commerson's nightshade</name>
    <dbReference type="NCBI Taxonomy" id="4109"/>
    <lineage>
        <taxon>Eukaryota</taxon>
        <taxon>Viridiplantae</taxon>
        <taxon>Streptophyta</taxon>
        <taxon>Embryophyta</taxon>
        <taxon>Tracheophyta</taxon>
        <taxon>Spermatophyta</taxon>
        <taxon>Magnoliopsida</taxon>
        <taxon>eudicotyledons</taxon>
        <taxon>Gunneridae</taxon>
        <taxon>Pentapetalae</taxon>
        <taxon>asterids</taxon>
        <taxon>lamiids</taxon>
        <taxon>Solanales</taxon>
        <taxon>Solanaceae</taxon>
        <taxon>Solanoideae</taxon>
        <taxon>Solaneae</taxon>
        <taxon>Solanum</taxon>
    </lineage>
</organism>
<dbReference type="AlphaFoldDB" id="A0A9J6AF26"/>
<comment type="subcellular location">
    <subcellularLocation>
        <location evidence="1">Membrane</location>
        <topology evidence="1">Single-pass type I membrane protein</topology>
    </subcellularLocation>
</comment>
<evidence type="ECO:0000256" key="6">
    <source>
        <dbReference type="ARBA" id="ARBA00023136"/>
    </source>
</evidence>
<dbReference type="PANTHER" id="PTHR27009">
    <property type="entry name" value="RUST RESISTANCE KINASE LR10-RELATED"/>
    <property type="match status" value="1"/>
</dbReference>